<feature type="domain" description="Luciferase-like" evidence="7">
    <location>
        <begin position="18"/>
        <end position="384"/>
    </location>
</feature>
<comment type="similarity">
    <text evidence="5">Belongs to the NtaA/SnaA/DszA monooxygenase family.</text>
</comment>
<feature type="binding site" evidence="6">
    <location>
        <position position="227"/>
    </location>
    <ligand>
        <name>FMN</name>
        <dbReference type="ChEBI" id="CHEBI:58210"/>
    </ligand>
</feature>
<comment type="caution">
    <text evidence="8">The sequence shown here is derived from an EMBL/GenBank/DDBJ whole genome shotgun (WGS) entry which is preliminary data.</text>
</comment>
<feature type="binding site" evidence="6">
    <location>
        <position position="57"/>
    </location>
    <ligand>
        <name>FMN</name>
        <dbReference type="ChEBI" id="CHEBI:58210"/>
    </ligand>
</feature>
<dbReference type="Proteomes" id="UP000578030">
    <property type="component" value="Unassembled WGS sequence"/>
</dbReference>
<proteinExistence type="inferred from homology"/>
<dbReference type="EMBL" id="JABEQM010000005">
    <property type="protein sequence ID" value="MBB2201498.1"/>
    <property type="molecule type" value="Genomic_DNA"/>
</dbReference>
<protein>
    <submittedName>
        <fullName evidence="8">LLM class flavin-dependent oxidoreductase</fullName>
    </submittedName>
</protein>
<dbReference type="InterPro" id="IPR036661">
    <property type="entry name" value="Luciferase-like_sf"/>
</dbReference>
<dbReference type="AlphaFoldDB" id="A0A7W4K726"/>
<evidence type="ECO:0000259" key="7">
    <source>
        <dbReference type="Pfam" id="PF00296"/>
    </source>
</evidence>
<dbReference type="SUPFAM" id="SSF51679">
    <property type="entry name" value="Bacterial luciferase-like"/>
    <property type="match status" value="1"/>
</dbReference>
<organism evidence="8 9">
    <name type="scientific">Gluconacetobacter tumulisoli</name>
    <dbReference type="NCBI Taxonomy" id="1286189"/>
    <lineage>
        <taxon>Bacteria</taxon>
        <taxon>Pseudomonadati</taxon>
        <taxon>Pseudomonadota</taxon>
        <taxon>Alphaproteobacteria</taxon>
        <taxon>Acetobacterales</taxon>
        <taxon>Acetobacteraceae</taxon>
        <taxon>Gluconacetobacter</taxon>
    </lineage>
</organism>
<evidence type="ECO:0000256" key="5">
    <source>
        <dbReference type="ARBA" id="ARBA00033748"/>
    </source>
</evidence>
<evidence type="ECO:0000313" key="9">
    <source>
        <dbReference type="Proteomes" id="UP000578030"/>
    </source>
</evidence>
<evidence type="ECO:0000256" key="4">
    <source>
        <dbReference type="ARBA" id="ARBA00023033"/>
    </source>
</evidence>
<reference evidence="8 9" key="1">
    <citation type="submission" date="2020-04" db="EMBL/GenBank/DDBJ databases">
        <title>Description of novel Gluconacetobacter.</title>
        <authorList>
            <person name="Sombolestani A."/>
        </authorList>
    </citation>
    <scope>NUCLEOTIDE SEQUENCE [LARGE SCALE GENOMIC DNA]</scope>
    <source>
        <strain evidence="8 9">LMG 27802</strain>
    </source>
</reference>
<dbReference type="InterPro" id="IPR051260">
    <property type="entry name" value="Diverse_substr_monoxygenases"/>
</dbReference>
<name>A0A7W4K726_9PROT</name>
<dbReference type="Gene3D" id="3.20.20.30">
    <property type="entry name" value="Luciferase-like domain"/>
    <property type="match status" value="1"/>
</dbReference>
<dbReference type="RefSeq" id="WP_182957156.1">
    <property type="nucleotide sequence ID" value="NZ_JABEQM010000005.1"/>
</dbReference>
<dbReference type="PANTHER" id="PTHR30011:SF16">
    <property type="entry name" value="C2H2 FINGER DOMAIN TRANSCRIPTION FACTOR (EUROFUNG)-RELATED"/>
    <property type="match status" value="1"/>
</dbReference>
<dbReference type="CDD" id="cd01095">
    <property type="entry name" value="Nitrilotriacetate_monoxgenase"/>
    <property type="match status" value="1"/>
</dbReference>
<feature type="binding site" evidence="6">
    <location>
        <position position="228"/>
    </location>
    <ligand>
        <name>FMN</name>
        <dbReference type="ChEBI" id="CHEBI:58210"/>
    </ligand>
</feature>
<gene>
    <name evidence="8" type="ORF">HLH28_07880</name>
</gene>
<keyword evidence="3" id="KW-0560">Oxidoreductase</keyword>
<dbReference type="PANTHER" id="PTHR30011">
    <property type="entry name" value="ALKANESULFONATE MONOOXYGENASE-RELATED"/>
    <property type="match status" value="1"/>
</dbReference>
<dbReference type="InterPro" id="IPR016215">
    <property type="entry name" value="NTA_MOA"/>
</dbReference>
<dbReference type="PIRSF" id="PIRSF000337">
    <property type="entry name" value="NTA_MOA"/>
    <property type="match status" value="1"/>
</dbReference>
<dbReference type="NCBIfam" id="TIGR03860">
    <property type="entry name" value="FMN_nitrolo"/>
    <property type="match status" value="1"/>
</dbReference>
<accession>A0A7W4K726</accession>
<evidence type="ECO:0000256" key="2">
    <source>
        <dbReference type="ARBA" id="ARBA00022643"/>
    </source>
</evidence>
<evidence type="ECO:0000256" key="3">
    <source>
        <dbReference type="ARBA" id="ARBA00023002"/>
    </source>
</evidence>
<dbReference type="GO" id="GO:0016705">
    <property type="term" value="F:oxidoreductase activity, acting on paired donors, with incorporation or reduction of molecular oxygen"/>
    <property type="evidence" value="ECO:0007669"/>
    <property type="project" value="InterPro"/>
</dbReference>
<feature type="binding site" evidence="6">
    <location>
        <position position="157"/>
    </location>
    <ligand>
        <name>FMN</name>
        <dbReference type="ChEBI" id="CHEBI:58210"/>
    </ligand>
</feature>
<keyword evidence="1 6" id="KW-0285">Flavoprotein</keyword>
<keyword evidence="9" id="KW-1185">Reference proteome</keyword>
<dbReference type="Pfam" id="PF00296">
    <property type="entry name" value="Bac_luciferase"/>
    <property type="match status" value="1"/>
</dbReference>
<evidence type="ECO:0000313" key="8">
    <source>
        <dbReference type="EMBL" id="MBB2201498.1"/>
    </source>
</evidence>
<keyword evidence="4" id="KW-0503">Monooxygenase</keyword>
<feature type="binding site" evidence="6">
    <location>
        <position position="103"/>
    </location>
    <ligand>
        <name>FMN</name>
        <dbReference type="ChEBI" id="CHEBI:58210"/>
    </ligand>
</feature>
<evidence type="ECO:0000256" key="1">
    <source>
        <dbReference type="ARBA" id="ARBA00022630"/>
    </source>
</evidence>
<evidence type="ECO:0000256" key="6">
    <source>
        <dbReference type="PIRSR" id="PIRSR000337-1"/>
    </source>
</evidence>
<dbReference type="InterPro" id="IPR011251">
    <property type="entry name" value="Luciferase-like_dom"/>
</dbReference>
<sequence length="436" mass="48288">MTRQMHLVAFLMAGPTSHHHGMWRHPESENAFLDPAAYEHVARVLERGCFDGLFFADVLGIPDNFQGGYDTMVRRGGQLTLLDPIPLLAIMARATRHIGLGATISTTFHNPYQIARTLATMDIISQGRAAWNVVTSASTLEARNFGADALPARNARYDRADEVLEACMALWRSWDDDAIVLDKEQGVFADPSRLHRTDYQGKWVRTAGPLTAPRGPQGHPVIMQAGSSDRGRAFAARWSEMIFTLQHALEDMQAFYTDIKTRMAALGRAPGECAILTSVDPIIGETESIAREKQEYVNSLIDTDLALALVSSQTGIDLSRYPADRPIEDIALEEGSRGSFDIIVRVTRSEGLTLGEVARRFATSELCPQIVGTPESVADQLQFYFENHGCDGFIVTPTAFPGTFETFARSVVPILQKRGIFRRNYTGRTLRENLRG</sequence>
<keyword evidence="2 6" id="KW-0288">FMN</keyword>
<dbReference type="GO" id="GO:0004497">
    <property type="term" value="F:monooxygenase activity"/>
    <property type="evidence" value="ECO:0007669"/>
    <property type="project" value="UniProtKB-KW"/>
</dbReference>